<feature type="region of interest" description="Disordered" evidence="1">
    <location>
        <begin position="2085"/>
        <end position="2138"/>
    </location>
</feature>
<feature type="region of interest" description="Disordered" evidence="1">
    <location>
        <begin position="1681"/>
        <end position="1703"/>
    </location>
</feature>
<dbReference type="EMBL" id="JAQQBS010001425">
    <property type="protein sequence ID" value="KAK0157958.1"/>
    <property type="molecule type" value="Genomic_DNA"/>
</dbReference>
<dbReference type="SUPFAM" id="SSF48371">
    <property type="entry name" value="ARM repeat"/>
    <property type="match status" value="1"/>
</dbReference>
<comment type="caution">
    <text evidence="2">The sequence shown here is derived from an EMBL/GenBank/DDBJ whole genome shotgun (WGS) entry which is preliminary data.</text>
</comment>
<accession>A0AA39C4Y8</accession>
<feature type="compositionally biased region" description="Basic residues" evidence="1">
    <location>
        <begin position="2114"/>
        <end position="2138"/>
    </location>
</feature>
<evidence type="ECO:0008006" key="4">
    <source>
        <dbReference type="Google" id="ProtNLM"/>
    </source>
</evidence>
<feature type="region of interest" description="Disordered" evidence="1">
    <location>
        <begin position="1831"/>
        <end position="1893"/>
    </location>
</feature>
<dbReference type="PANTHER" id="PTHR21696">
    <property type="entry name" value="PROTEIN UNC-79 HOMOLOG"/>
    <property type="match status" value="1"/>
</dbReference>
<evidence type="ECO:0000313" key="3">
    <source>
        <dbReference type="Proteomes" id="UP001168990"/>
    </source>
</evidence>
<feature type="region of interest" description="Disordered" evidence="1">
    <location>
        <begin position="1633"/>
        <end position="1654"/>
    </location>
</feature>
<name>A0AA39C4Y8_9HYME</name>
<reference evidence="2" key="2">
    <citation type="submission" date="2023-03" db="EMBL/GenBank/DDBJ databases">
        <authorList>
            <person name="Inwood S.N."/>
            <person name="Skelly J.G."/>
            <person name="Guhlin J."/>
            <person name="Harrop T.W.R."/>
            <person name="Goldson S.G."/>
            <person name="Dearden P.K."/>
        </authorList>
    </citation>
    <scope>NUCLEOTIDE SEQUENCE</scope>
    <source>
        <strain evidence="2">Irish</strain>
        <tissue evidence="2">Whole body</tissue>
    </source>
</reference>
<dbReference type="Proteomes" id="UP001168990">
    <property type="component" value="Unassembled WGS sequence"/>
</dbReference>
<feature type="compositionally biased region" description="Basic and acidic residues" evidence="1">
    <location>
        <begin position="2085"/>
        <end position="2101"/>
    </location>
</feature>
<feature type="region of interest" description="Disordered" evidence="1">
    <location>
        <begin position="714"/>
        <end position="743"/>
    </location>
</feature>
<evidence type="ECO:0000256" key="1">
    <source>
        <dbReference type="SAM" id="MobiDB-lite"/>
    </source>
</evidence>
<dbReference type="Pfam" id="PF14776">
    <property type="entry name" value="UNC-79"/>
    <property type="match status" value="1"/>
</dbReference>
<protein>
    <recommendedName>
        <fullName evidence="4">Protein unc-79 homolog</fullName>
    </recommendedName>
</protein>
<feature type="compositionally biased region" description="Low complexity" evidence="1">
    <location>
        <begin position="1876"/>
        <end position="1891"/>
    </location>
</feature>
<dbReference type="InterPro" id="IPR016024">
    <property type="entry name" value="ARM-type_fold"/>
</dbReference>
<feature type="compositionally biased region" description="Low complexity" evidence="1">
    <location>
        <begin position="1854"/>
        <end position="1867"/>
    </location>
</feature>
<dbReference type="InterPro" id="IPR024855">
    <property type="entry name" value="UNC79"/>
</dbReference>
<sequence length="2823" mass="317052">MGTRSAAYTLKLTSLHDYYQRLLHGTQPIPSGFDMANTVKYFSQTLLSLLKEVRESPLEMIKSQTFDGERMALYPNLDYKQLYNALTQLIDVVSFVHVGLAAFGQALLQCLACLMPFLDHDLLDNMPYLTASSISVLPVELHQEIVNYLCFYILPFTITRKNIDETENYASQSISAVIMIVFQYSSNPAHHCQLLECLMALKPGVVKDILCVVAYGTAPARASAAKLLFYYWPTFNQNLFDRRAVLMKFANDLAPFVCQRDSCPNAGNAEAGKVCYDHRISITFAVESPPPLYLCIECANEIHREHPNQTFNDILHPMQQVSMVCENKNCRATDKSAISVCFSTECASYNGNHPIRYCQQCHNIRHNNRRGGDHVYHMALPHVSQMDSQTQTYLVQAIVSLLKEAEPLSMDSNRDITELNTNKGTLGFPGSGVTGASCGVSGSGGVGGGGGGGGGGRFGGLCDTSTLEERQLLGRYGVWLLVGLCTPNQDTPVEILGRLLSMLFHWFHVTAYSFDGTKKSLMHLIFSVGQAESTLEKLKTEYVCGWLNDIMKTHYQVFISCLLPHPADYVRVGGHWETLASRTSHLKDGLNRLFCLVPYEVINTEIWDYVMPHWMEAMVNDVPENELHELKMILCKILDPEMSPLGFDAKKMYNFVAKRFINTSAKVQEQALNWLQTLTMLEITIPLTQLFCMFSDGVAVMSTTNSADFDEKAYKQRHKDNSDNDNGDDTICPVVENDSGQSSPLSDDMIPIPRHMEFTTNAELNLSCCILMLDILLKQMELQDIDRHMGLNTWVCRDACHLMKSIVAANWNDCHICKEDQECTYCESRVIWHQLCLHLIIYLCPENPAYPPDVFVDETIEDHGRKSPQESSKKSEAKPDVVINMPLPDIHSVGGVLVHMPHFFEQIMTATVETVSEQLDLTAILPAEKVMSAVARAVTLSESDVATATVNIDKPNIIGENDEPISPTMENELDDFWHTSVGKFRFNIDDLPEQLQYIHKLLKEIMTVDKPDILYYMLQCLNILCLYGDAFALAVKDHQGFFIWCQENLLIKNLWELLNSEHSHIAQVTAPLLLHCITLPCGTDTFWRLIQEEFHSSDWRVRFVSVERVTLIARFMDSTPLKNVLTLQAALANAFCYLISSMDDSSVYVAQRATLNLGTIHDIAIRSLIMCLETQFDSVIVDRPMVLQSLYQLHNSLSDRKILTWEFFLNRFDTLFLEAQISLEKSGDISCLRDLRNTDLNSDAFMRKLNRAQEALSQSDGSGAGSVKTLSASFGTKWPYKRTMSAPASMIPRQDTKQEKEKIYSRQYSAPILKRKSSRFGLGQLLGSTPPNNSITDGHMHSLNMVEENGSCPGLTHKIVELEEADKETMHLLVFLFMQFLSRQDQAYPTDEKPLSRTQGIVLRHLYLLLGYNQTERTFHLSPHRLRLSSVFNVFIANLPQLLDQNHNMGWVMIPPVLAILQHCPCPTQKVPPTDHQSPTYSLWYLEPIMRRSWLMSLLVILYKGQYGQQPWCTQLQALIKIVLNTLDSQHHQCKRIPAIVVMAAPPSRSRDVSQPSLGADHDLMTAVGEIDAESPPMRSQMVSVHQRSPGTAHAMETHWEESGPISRYANKHSSYAFNIGDETESELAAIPESPKSDTTLHDSSGGSLGELEDSSALAGRSASMMMMMTRTSIPGGFFNKSTDTSGGGHDPTSTTRNKHDGIINRPTWFLGSEDDAHQPPPGSSALQKKWSVQEGVKMMVASSLLSSQHDFMQKKPAPIPTMPEKNIAPSDNKNEAKTATKLPVTTTAVAVATTLSHTHKFEQLLLKDKTSPTVIPKSENSEAVVTKHLGRQKNIDQTPPLISPMSPYQLAGSDDSSSPAVSSVSSQMTSTDNGQQQTPQQQHPSLPTPTVERLLPVGNTTLRSNIPRTAQRIIRCDDAYGSPESPLSKMDVLTVNSSFEQDSETCGSSDVTSPRSMSQLEFPMPERLLPVGIQSQTGVTALIEKVREALGIPELENSSSIDVSHATIDNREIISKCRQKQDSVASENLSNSLAPTNEHHEQLLACSRSPSPRRLIKQVALESPPPTTTTTVIENDDFTFRMLERDKKNKLRDQARNQRERNRKGYISGSTPHYHHHNHHSHHHHHHHHQHHVIGHTRRMDSWIATPESQPNLDSSAQQACHADFNLKQSQIRIGDECIHDRCSECGTINEEYSDEELGLCIITLGTFIHREPALAAPLLPEILGIITKVALNAMYPWQSETNMHLPGGAVSVAHQFLRCVLHQLAPNGIFVQMFQTHINETTRKQFFRSVSQALIDFNELNPIAPLQLLLETLNGKKSLPVDNLPIILHNIACYLDCLPLEAGLGPGANTWSGLLTQFDQFFRRLVLLLNSIDNTTPLIRIMISILRVPGIQQTKSILDPFSKVLSYSIQNSHLKYSYLIDLCYLCHRGYLRERDKHFFGRTIVFELVQAMKFKTTIPDNNFLLLLQFVLQDIGGTLPTTVTIDNIHSEMSQIYNTNATDSMRNQISEILDFLGDFHTLSKIKSYNKGMQAGLNEDTLGGTLKCGFAQYLALEITRGNNRENRAIARYLPWLYSAPSMIPQGAREYVECIGHIRLLSWLLLGSLTHTSMNTSINSSHSHGPPIPVAQPIPQEVSCHVADHVQVIFSGFPEQSKASVLHMSSLFYAFILCQLWTIYLEEVSKNHSTNIESYNVTMNILLEFWGKVTPSILQLVSTTKVLAEMVNLHFLSLLEALLECQSVLLTKLIPLWSPILFSHHIQLPGHLHTRLQNIKNFPPTRIAEHYISSRRESNAVLLRWLHRLQFKMGQIEMQSSTVTTQFYSI</sequence>
<keyword evidence="3" id="KW-1185">Reference proteome</keyword>
<evidence type="ECO:0000313" key="2">
    <source>
        <dbReference type="EMBL" id="KAK0157958.1"/>
    </source>
</evidence>
<proteinExistence type="predicted"/>
<dbReference type="PANTHER" id="PTHR21696:SF2">
    <property type="entry name" value="PROTEIN UNC-79 HOMOLOG"/>
    <property type="match status" value="1"/>
</dbReference>
<reference evidence="2" key="1">
    <citation type="journal article" date="2023" name="bioRxiv">
        <title>Scaffold-level genome assemblies of two parasitoid biocontrol wasps reveal the parthenogenesis mechanism and an associated novel virus.</title>
        <authorList>
            <person name="Inwood S."/>
            <person name="Skelly J."/>
            <person name="Guhlin J."/>
            <person name="Harrop T."/>
            <person name="Goldson S."/>
            <person name="Dearden P."/>
        </authorList>
    </citation>
    <scope>NUCLEOTIDE SEQUENCE</scope>
    <source>
        <strain evidence="2">Irish</strain>
        <tissue evidence="2">Whole body</tissue>
    </source>
</reference>
<organism evidence="2 3">
    <name type="scientific">Microctonus aethiopoides</name>
    <dbReference type="NCBI Taxonomy" id="144406"/>
    <lineage>
        <taxon>Eukaryota</taxon>
        <taxon>Metazoa</taxon>
        <taxon>Ecdysozoa</taxon>
        <taxon>Arthropoda</taxon>
        <taxon>Hexapoda</taxon>
        <taxon>Insecta</taxon>
        <taxon>Pterygota</taxon>
        <taxon>Neoptera</taxon>
        <taxon>Endopterygota</taxon>
        <taxon>Hymenoptera</taxon>
        <taxon>Apocrita</taxon>
        <taxon>Ichneumonoidea</taxon>
        <taxon>Braconidae</taxon>
        <taxon>Euphorinae</taxon>
        <taxon>Microctonus</taxon>
    </lineage>
</organism>
<gene>
    <name evidence="2" type="ORF">PV328_011639</name>
</gene>